<accession>A0A3S5AUH0</accession>
<keyword evidence="2" id="KW-1185">Reference proteome</keyword>
<name>A0A3S5AUH0_9PLAT</name>
<gene>
    <name evidence="1" type="ORF">PXEA_LOCUS25782</name>
</gene>
<dbReference type="Proteomes" id="UP000784294">
    <property type="component" value="Unassembled WGS sequence"/>
</dbReference>
<dbReference type="AlphaFoldDB" id="A0A3S5AUH0"/>
<protein>
    <submittedName>
        <fullName evidence="1">Uncharacterized protein</fullName>
    </submittedName>
</protein>
<comment type="caution">
    <text evidence="1">The sequence shown here is derived from an EMBL/GenBank/DDBJ whole genome shotgun (WGS) entry which is preliminary data.</text>
</comment>
<reference evidence="1" key="1">
    <citation type="submission" date="2018-11" db="EMBL/GenBank/DDBJ databases">
        <authorList>
            <consortium name="Pathogen Informatics"/>
        </authorList>
    </citation>
    <scope>NUCLEOTIDE SEQUENCE</scope>
</reference>
<proteinExistence type="predicted"/>
<sequence>MHSSFHGVVRTIILWAKRMRSLGERGRQSKSALMRANSERLEAVLQAARDENSPGRRAVSARSMHPPVRQHRLVKLSHHLCSSKSWCLAIFHTCPELKE</sequence>
<evidence type="ECO:0000313" key="1">
    <source>
        <dbReference type="EMBL" id="VEL32342.1"/>
    </source>
</evidence>
<evidence type="ECO:0000313" key="2">
    <source>
        <dbReference type="Proteomes" id="UP000784294"/>
    </source>
</evidence>
<dbReference type="EMBL" id="CAAALY010133204">
    <property type="protein sequence ID" value="VEL32342.1"/>
    <property type="molecule type" value="Genomic_DNA"/>
</dbReference>
<organism evidence="1 2">
    <name type="scientific">Protopolystoma xenopodis</name>
    <dbReference type="NCBI Taxonomy" id="117903"/>
    <lineage>
        <taxon>Eukaryota</taxon>
        <taxon>Metazoa</taxon>
        <taxon>Spiralia</taxon>
        <taxon>Lophotrochozoa</taxon>
        <taxon>Platyhelminthes</taxon>
        <taxon>Monogenea</taxon>
        <taxon>Polyopisthocotylea</taxon>
        <taxon>Polystomatidea</taxon>
        <taxon>Polystomatidae</taxon>
        <taxon>Protopolystoma</taxon>
    </lineage>
</organism>